<feature type="region of interest" description="Disordered" evidence="1">
    <location>
        <begin position="182"/>
        <end position="207"/>
    </location>
</feature>
<gene>
    <name evidence="2" type="ORF">PX52LOC_02359</name>
</gene>
<dbReference type="Proteomes" id="UP000324974">
    <property type="component" value="Chromosome"/>
</dbReference>
<name>A0A5C1A9P0_9BACT</name>
<dbReference type="OrthoDB" id="209692at2"/>
<dbReference type="InterPro" id="IPR012902">
    <property type="entry name" value="N_methyl_site"/>
</dbReference>
<dbReference type="PROSITE" id="PS00409">
    <property type="entry name" value="PROKAR_NTER_METHYL"/>
    <property type="match status" value="1"/>
</dbReference>
<reference evidence="3" key="1">
    <citation type="submission" date="2019-08" db="EMBL/GenBank/DDBJ databases">
        <title>Limnoglobus roseus gen. nov., sp. nov., a novel freshwater planctomycete with a giant genome from the family Gemmataceae.</title>
        <authorList>
            <person name="Kulichevskaya I.S."/>
            <person name="Naumoff D.G."/>
            <person name="Miroshnikov K."/>
            <person name="Ivanova A."/>
            <person name="Philippov D.A."/>
            <person name="Hakobyan A."/>
            <person name="Rijpstra I.C."/>
            <person name="Sinninghe Damste J.S."/>
            <person name="Liesack W."/>
            <person name="Dedysh S.N."/>
        </authorList>
    </citation>
    <scope>NUCLEOTIDE SEQUENCE [LARGE SCALE GENOMIC DNA]</scope>
    <source>
        <strain evidence="3">PX52</strain>
    </source>
</reference>
<dbReference type="Pfam" id="PF07963">
    <property type="entry name" value="N_methyl"/>
    <property type="match status" value="1"/>
</dbReference>
<evidence type="ECO:0008006" key="4">
    <source>
        <dbReference type="Google" id="ProtNLM"/>
    </source>
</evidence>
<sequence length="401" mass="42174">MMLHSQARRGFTLVELLVAIALGIVLLSLAIAVSQSSAFESYKIVGSADRLSQWMLSAKNRALRDKAPRGIRLLTDPANPNLVKEIAYIEQPDPWIPTPNVTITASSARLIIQRIVTQSPPPAGAVNPSTTNPGIETRVFLINIPDPTGNIQAGDTLYLPEVGQAYTIAKIWVGGNSNSSANPDPSFRLGNTDNPAPQNSSTVMWPNATTPTVTWSINTVVELELGAPAPLPSPPSPISTELGSRFGAGFSQTQAGPPAVIAPAYQTTKFAVFRRPRPLLGEPTQLLPNGMAVDLSASLNAPVADANGNRDILFAPSGEMVGIADGVMALLMRDSNLPNVPPSGINPRVASDVAAAGQIILVCAYPKTGAISTQPINPPPPALPPNFDPFQFAKDGLNTGL</sequence>
<accession>A0A5C1A9P0</accession>
<dbReference type="KEGG" id="lrs:PX52LOC_02359"/>
<keyword evidence="3" id="KW-1185">Reference proteome</keyword>
<protein>
    <recommendedName>
        <fullName evidence="4">Prepilin-type N-terminal cleavage/methylation domain-containing protein</fullName>
    </recommendedName>
</protein>
<evidence type="ECO:0000313" key="2">
    <source>
        <dbReference type="EMBL" id="QEL15440.1"/>
    </source>
</evidence>
<dbReference type="NCBIfam" id="TIGR02532">
    <property type="entry name" value="IV_pilin_GFxxxE"/>
    <property type="match status" value="1"/>
</dbReference>
<dbReference type="RefSeq" id="WP_149110258.1">
    <property type="nucleotide sequence ID" value="NZ_CP042425.1"/>
</dbReference>
<organism evidence="2 3">
    <name type="scientific">Limnoglobus roseus</name>
    <dbReference type="NCBI Taxonomy" id="2598579"/>
    <lineage>
        <taxon>Bacteria</taxon>
        <taxon>Pseudomonadati</taxon>
        <taxon>Planctomycetota</taxon>
        <taxon>Planctomycetia</taxon>
        <taxon>Gemmatales</taxon>
        <taxon>Gemmataceae</taxon>
        <taxon>Limnoglobus</taxon>
    </lineage>
</organism>
<evidence type="ECO:0000313" key="3">
    <source>
        <dbReference type="Proteomes" id="UP000324974"/>
    </source>
</evidence>
<dbReference type="EMBL" id="CP042425">
    <property type="protein sequence ID" value="QEL15440.1"/>
    <property type="molecule type" value="Genomic_DNA"/>
</dbReference>
<proteinExistence type="predicted"/>
<evidence type="ECO:0000256" key="1">
    <source>
        <dbReference type="SAM" id="MobiDB-lite"/>
    </source>
</evidence>
<dbReference type="AlphaFoldDB" id="A0A5C1A9P0"/>